<keyword evidence="10" id="KW-0406">Ion transport</keyword>
<dbReference type="KEGG" id="erc:Ecym_3347"/>
<evidence type="ECO:0000313" key="13">
    <source>
        <dbReference type="EMBL" id="AET38835.1"/>
    </source>
</evidence>
<keyword evidence="7" id="KW-0809">Transit peptide</keyword>
<dbReference type="STRING" id="931890.G8JRR6"/>
<dbReference type="AlphaFoldDB" id="G8JRR6"/>
<keyword evidence="11" id="KW-0496">Mitochondrion</keyword>
<dbReference type="InParanoid" id="G8JRR6"/>
<dbReference type="GO" id="GO:0008199">
    <property type="term" value="F:ferric iron binding"/>
    <property type="evidence" value="ECO:0007669"/>
    <property type="project" value="InterPro"/>
</dbReference>
<dbReference type="SUPFAM" id="SSF55387">
    <property type="entry name" value="Frataxin/Nqo15-like"/>
    <property type="match status" value="1"/>
</dbReference>
<dbReference type="GO" id="GO:0006879">
    <property type="term" value="P:intracellular iron ion homeostasis"/>
    <property type="evidence" value="ECO:0007669"/>
    <property type="project" value="UniProtKB-KW"/>
</dbReference>
<dbReference type="InterPro" id="IPR020895">
    <property type="entry name" value="Frataxin_CS"/>
</dbReference>
<dbReference type="GO" id="GO:0006979">
    <property type="term" value="P:response to oxidative stress"/>
    <property type="evidence" value="ECO:0007669"/>
    <property type="project" value="EnsemblFungi"/>
</dbReference>
<comment type="catalytic activity">
    <reaction evidence="12">
        <text>4 Fe(2+) + O2 + 4 H(+) = 4 Fe(3+) + 2 H2O</text>
        <dbReference type="Rhea" id="RHEA:11148"/>
        <dbReference type="ChEBI" id="CHEBI:15377"/>
        <dbReference type="ChEBI" id="CHEBI:15378"/>
        <dbReference type="ChEBI" id="CHEBI:15379"/>
        <dbReference type="ChEBI" id="CHEBI:29033"/>
        <dbReference type="ChEBI" id="CHEBI:29034"/>
        <dbReference type="EC" id="1.16.3.1"/>
    </reaction>
</comment>
<evidence type="ECO:0000256" key="6">
    <source>
        <dbReference type="ARBA" id="ARBA00022496"/>
    </source>
</evidence>
<keyword evidence="6" id="KW-0410">Iron transport</keyword>
<organism evidence="13 14">
    <name type="scientific">Eremothecium cymbalariae (strain CBS 270.75 / DBVPG 7215 / KCTC 17166 / NRRL Y-17582)</name>
    <name type="common">Yeast</name>
    <dbReference type="NCBI Taxonomy" id="931890"/>
    <lineage>
        <taxon>Eukaryota</taxon>
        <taxon>Fungi</taxon>
        <taxon>Dikarya</taxon>
        <taxon>Ascomycota</taxon>
        <taxon>Saccharomycotina</taxon>
        <taxon>Saccharomycetes</taxon>
        <taxon>Saccharomycetales</taxon>
        <taxon>Saccharomycetaceae</taxon>
        <taxon>Eremothecium</taxon>
    </lineage>
</organism>
<dbReference type="Gene3D" id="3.30.920.10">
    <property type="entry name" value="Frataxin/CyaY"/>
    <property type="match status" value="1"/>
</dbReference>
<dbReference type="GO" id="GO:0034986">
    <property type="term" value="F:iron chaperone activity"/>
    <property type="evidence" value="ECO:0007669"/>
    <property type="project" value="EnsemblFungi"/>
</dbReference>
<proteinExistence type="inferred from homology"/>
<dbReference type="FunCoup" id="G8JRR6">
    <property type="interactions" value="387"/>
</dbReference>
<evidence type="ECO:0000256" key="3">
    <source>
        <dbReference type="ARBA" id="ARBA00013107"/>
    </source>
</evidence>
<comment type="similarity">
    <text evidence="2">Belongs to the frataxin family.</text>
</comment>
<dbReference type="GO" id="GO:0006749">
    <property type="term" value="P:glutathione metabolic process"/>
    <property type="evidence" value="ECO:0007669"/>
    <property type="project" value="EnsemblFungi"/>
</dbReference>
<name>G8JRR6_ERECY</name>
<dbReference type="OMA" id="SHRYNIN"/>
<dbReference type="RefSeq" id="XP_003645652.1">
    <property type="nucleotide sequence ID" value="XM_003645604.1"/>
</dbReference>
<dbReference type="HOGENOM" id="CLU_080880_0_0_1"/>
<dbReference type="GO" id="GO:0016226">
    <property type="term" value="P:iron-sulfur cluster assembly"/>
    <property type="evidence" value="ECO:0007669"/>
    <property type="project" value="EnsemblFungi"/>
</dbReference>
<evidence type="ECO:0000256" key="11">
    <source>
        <dbReference type="ARBA" id="ARBA00023128"/>
    </source>
</evidence>
<evidence type="ECO:0000256" key="12">
    <source>
        <dbReference type="ARBA" id="ARBA00047990"/>
    </source>
</evidence>
<dbReference type="InterPro" id="IPR036524">
    <property type="entry name" value="Frataxin/CyaY_sf"/>
</dbReference>
<dbReference type="PROSITE" id="PS01344">
    <property type="entry name" value="FRATAXIN_1"/>
    <property type="match status" value="1"/>
</dbReference>
<dbReference type="GO" id="GO:0010040">
    <property type="term" value="P:response to iron(II) ion"/>
    <property type="evidence" value="ECO:0007669"/>
    <property type="project" value="EnsemblFungi"/>
</dbReference>
<keyword evidence="9" id="KW-0408">Iron</keyword>
<dbReference type="InterPro" id="IPR017789">
    <property type="entry name" value="Frataxin"/>
</dbReference>
<dbReference type="OrthoDB" id="1897642at2759"/>
<evidence type="ECO:0000313" key="14">
    <source>
        <dbReference type="Proteomes" id="UP000006790"/>
    </source>
</evidence>
<dbReference type="GO" id="GO:0051537">
    <property type="term" value="F:2 iron, 2 sulfur cluster binding"/>
    <property type="evidence" value="ECO:0007669"/>
    <property type="project" value="TreeGrafter"/>
</dbReference>
<dbReference type="NCBIfam" id="TIGR03421">
    <property type="entry name" value="FeS_CyaY"/>
    <property type="match status" value="1"/>
</dbReference>
<evidence type="ECO:0000256" key="1">
    <source>
        <dbReference type="ARBA" id="ARBA00004173"/>
    </source>
</evidence>
<dbReference type="EMBL" id="CP002499">
    <property type="protein sequence ID" value="AET38835.1"/>
    <property type="molecule type" value="Genomic_DNA"/>
</dbReference>
<sequence length="185" mass="20916">MKAISRPITLIKCVPRHFPFRSSGYSVRTYFTISRTSQSHRYNINMSSRRHILQKPFYSSTSSTDGRIIPESISSLTIENYHEQSDALLDTLLDKIELVGDSHPEVITDAEFSQGVLTIVIPKIGTYVINKQPPNKQIWLSSPISGPNRYDLYNGEWVSLRDGTKLLDVLSKELATVVDPAEITF</sequence>
<evidence type="ECO:0000256" key="10">
    <source>
        <dbReference type="ARBA" id="ARBA00023065"/>
    </source>
</evidence>
<dbReference type="GO" id="GO:0008198">
    <property type="term" value="F:ferrous iron binding"/>
    <property type="evidence" value="ECO:0007669"/>
    <property type="project" value="EnsemblFungi"/>
</dbReference>
<keyword evidence="14" id="KW-1185">Reference proteome</keyword>
<dbReference type="PANTHER" id="PTHR16821:SF2">
    <property type="entry name" value="FRATAXIN, MITOCHONDRIAL"/>
    <property type="match status" value="1"/>
</dbReference>
<evidence type="ECO:0000256" key="9">
    <source>
        <dbReference type="ARBA" id="ARBA00023004"/>
    </source>
</evidence>
<protein>
    <recommendedName>
        <fullName evidence="3">ferroxidase</fullName>
        <ecNumber evidence="3">1.16.3.1</ecNumber>
    </recommendedName>
</protein>
<dbReference type="GeneID" id="11468923"/>
<gene>
    <name evidence="13" type="ordered locus">Ecym_3347</name>
</gene>
<evidence type="ECO:0000256" key="2">
    <source>
        <dbReference type="ARBA" id="ARBA00008183"/>
    </source>
</evidence>
<dbReference type="NCBIfam" id="TIGR03422">
    <property type="entry name" value="mito_frataxin"/>
    <property type="match status" value="1"/>
</dbReference>
<keyword evidence="4" id="KW-0409">Iron storage</keyword>
<dbReference type="GO" id="GO:0042802">
    <property type="term" value="F:identical protein binding"/>
    <property type="evidence" value="ECO:0007669"/>
    <property type="project" value="EnsemblFungi"/>
</dbReference>
<dbReference type="Proteomes" id="UP000006790">
    <property type="component" value="Chromosome 3"/>
</dbReference>
<reference evidence="14" key="1">
    <citation type="journal article" date="2012" name="G3 (Bethesda)">
        <title>Pichia sorbitophila, an interspecies yeast hybrid reveals early steps of genome resolution following polyploidization.</title>
        <authorList>
            <person name="Leh Louis V."/>
            <person name="Despons L."/>
            <person name="Friedrich A."/>
            <person name="Martin T."/>
            <person name="Durrens P."/>
            <person name="Casaregola S."/>
            <person name="Neuveglise C."/>
            <person name="Fairhead C."/>
            <person name="Marck C."/>
            <person name="Cruz J.A."/>
            <person name="Straub M.L."/>
            <person name="Kugler V."/>
            <person name="Sacerdot C."/>
            <person name="Uzunov Z."/>
            <person name="Thierry A."/>
            <person name="Weiss S."/>
            <person name="Bleykasten C."/>
            <person name="De Montigny J."/>
            <person name="Jacques N."/>
            <person name="Jung P."/>
            <person name="Lemaire M."/>
            <person name="Mallet S."/>
            <person name="Morel G."/>
            <person name="Richard G.F."/>
            <person name="Sarkar A."/>
            <person name="Savel G."/>
            <person name="Schacherer J."/>
            <person name="Seret M.L."/>
            <person name="Talla E."/>
            <person name="Samson G."/>
            <person name="Jubin C."/>
            <person name="Poulain J."/>
            <person name="Vacherie B."/>
            <person name="Barbe V."/>
            <person name="Pelletier E."/>
            <person name="Sherman D.J."/>
            <person name="Westhof E."/>
            <person name="Weissenbach J."/>
            <person name="Baret P.V."/>
            <person name="Wincker P."/>
            <person name="Gaillardin C."/>
            <person name="Dujon B."/>
            <person name="Souciet J.L."/>
        </authorList>
    </citation>
    <scope>NUCLEOTIDE SEQUENCE [LARGE SCALE GENOMIC DNA]</scope>
    <source>
        <strain evidence="14">CBS 270.75 / DBVPG 7215 / KCTC 17166 / NRRL Y-17582</strain>
    </source>
</reference>
<dbReference type="SMART" id="SM01219">
    <property type="entry name" value="Frataxin_Cyay"/>
    <property type="match status" value="1"/>
</dbReference>
<keyword evidence="8" id="KW-0560">Oxidoreductase</keyword>
<dbReference type="GO" id="GO:0006826">
    <property type="term" value="P:iron ion transport"/>
    <property type="evidence" value="ECO:0007669"/>
    <property type="project" value="UniProtKB-KW"/>
</dbReference>
<accession>G8JRR6</accession>
<evidence type="ECO:0000256" key="8">
    <source>
        <dbReference type="ARBA" id="ARBA00023002"/>
    </source>
</evidence>
<dbReference type="GO" id="GO:0005759">
    <property type="term" value="C:mitochondrial matrix"/>
    <property type="evidence" value="ECO:0007669"/>
    <property type="project" value="EnsemblFungi"/>
</dbReference>
<evidence type="ECO:0000256" key="7">
    <source>
        <dbReference type="ARBA" id="ARBA00022946"/>
    </source>
</evidence>
<dbReference type="GO" id="GO:0004322">
    <property type="term" value="F:ferroxidase activity"/>
    <property type="evidence" value="ECO:0007669"/>
    <property type="project" value="UniProtKB-EC"/>
</dbReference>
<evidence type="ECO:0000256" key="4">
    <source>
        <dbReference type="ARBA" id="ARBA00022434"/>
    </source>
</evidence>
<evidence type="ECO:0000256" key="5">
    <source>
        <dbReference type="ARBA" id="ARBA00022448"/>
    </source>
</evidence>
<comment type="subcellular location">
    <subcellularLocation>
        <location evidence="1">Mitochondrion</location>
    </subcellularLocation>
</comment>
<keyword evidence="5" id="KW-0813">Transport</keyword>
<dbReference type="Pfam" id="PF01491">
    <property type="entry name" value="Frataxin_Cyay"/>
    <property type="match status" value="1"/>
</dbReference>
<dbReference type="PANTHER" id="PTHR16821">
    <property type="entry name" value="FRATAXIN"/>
    <property type="match status" value="1"/>
</dbReference>
<dbReference type="EC" id="1.16.3.1" evidence="3"/>
<dbReference type="PROSITE" id="PS50810">
    <property type="entry name" value="FRATAXIN_2"/>
    <property type="match status" value="1"/>
</dbReference>
<dbReference type="eggNOG" id="KOG3413">
    <property type="taxonomic scope" value="Eukaryota"/>
</dbReference>
<dbReference type="InterPro" id="IPR002908">
    <property type="entry name" value="Frataxin/CyaY"/>
</dbReference>
<dbReference type="GO" id="GO:0006121">
    <property type="term" value="P:mitochondrial electron transport, succinate to ubiquinone"/>
    <property type="evidence" value="ECO:0007669"/>
    <property type="project" value="EnsemblFungi"/>
</dbReference>